<evidence type="ECO:0000256" key="10">
    <source>
        <dbReference type="SAM" id="MobiDB-lite"/>
    </source>
</evidence>
<dbReference type="Pfam" id="PF01496">
    <property type="entry name" value="V_ATPase_I"/>
    <property type="match status" value="1"/>
</dbReference>
<proteinExistence type="inferred from homology"/>
<comment type="subcellular location">
    <subcellularLocation>
        <location evidence="1">Membrane</location>
        <topology evidence="1">Multi-pass membrane protein</topology>
    </subcellularLocation>
</comment>
<sequence length="315" mass="35897">MRQNEAAGDNMDLDVDEEGSSDEGSSLSLGSPKHENRTSFFMGQPKPSDTALEDRSPPPQLRNRSIDVNTPRRQQDAEEELETAAKCSELLYENIGHYFRLFADDQDMNARLFTSSSQIILTANGFGRDQIVEENQSEKEDDIVFEHQQTKEEQKKTIHDYDFEQMSDASVSLSKNVVDSSVGRDVPSTALLAVRCCLISSAYSCISELGELGLVQFRDLNADVSAFQRKFVPELRRCDEMERKLRYLEEELQKADIPVIDNNESPEAPLPKETLPLENDLEQLEKQMREVSQNQEQLNKNFSELTELKHVLRKT</sequence>
<dbReference type="PANTHER" id="PTHR11629">
    <property type="entry name" value="VACUOLAR PROTON ATPASES"/>
    <property type="match status" value="1"/>
</dbReference>
<evidence type="ECO:0000313" key="11">
    <source>
        <dbReference type="EMBL" id="CAG5111153.1"/>
    </source>
</evidence>
<keyword evidence="6 8" id="KW-0406">Ion transport</keyword>
<protein>
    <recommendedName>
        <fullName evidence="8">V-type proton ATPase subunit a</fullName>
    </recommendedName>
</protein>
<evidence type="ECO:0000256" key="4">
    <source>
        <dbReference type="ARBA" id="ARBA00022692"/>
    </source>
</evidence>
<evidence type="ECO:0000256" key="5">
    <source>
        <dbReference type="ARBA" id="ARBA00022989"/>
    </source>
</evidence>
<organism evidence="11 12">
    <name type="scientific">Oikopleura dioica</name>
    <name type="common">Tunicate</name>
    <dbReference type="NCBI Taxonomy" id="34765"/>
    <lineage>
        <taxon>Eukaryota</taxon>
        <taxon>Metazoa</taxon>
        <taxon>Chordata</taxon>
        <taxon>Tunicata</taxon>
        <taxon>Appendicularia</taxon>
        <taxon>Copelata</taxon>
        <taxon>Oikopleuridae</taxon>
        <taxon>Oikopleura</taxon>
    </lineage>
</organism>
<name>A0ABN7T102_OIKDI</name>
<dbReference type="EMBL" id="OU015567">
    <property type="protein sequence ID" value="CAG5111153.1"/>
    <property type="molecule type" value="Genomic_DNA"/>
</dbReference>
<evidence type="ECO:0000256" key="3">
    <source>
        <dbReference type="ARBA" id="ARBA00022448"/>
    </source>
</evidence>
<feature type="compositionally biased region" description="Polar residues" evidence="10">
    <location>
        <begin position="62"/>
        <end position="72"/>
    </location>
</feature>
<evidence type="ECO:0000256" key="8">
    <source>
        <dbReference type="RuleBase" id="RU361189"/>
    </source>
</evidence>
<evidence type="ECO:0000256" key="9">
    <source>
        <dbReference type="SAM" id="Coils"/>
    </source>
</evidence>
<keyword evidence="5" id="KW-1133">Transmembrane helix</keyword>
<comment type="similarity">
    <text evidence="2 8">Belongs to the V-ATPase 116 kDa subunit family.</text>
</comment>
<feature type="region of interest" description="Disordered" evidence="10">
    <location>
        <begin position="1"/>
        <end position="81"/>
    </location>
</feature>
<feature type="compositionally biased region" description="Low complexity" evidence="10">
    <location>
        <begin position="22"/>
        <end position="31"/>
    </location>
</feature>
<evidence type="ECO:0000256" key="7">
    <source>
        <dbReference type="ARBA" id="ARBA00023136"/>
    </source>
</evidence>
<keyword evidence="9" id="KW-0175">Coiled coil</keyword>
<evidence type="ECO:0000256" key="2">
    <source>
        <dbReference type="ARBA" id="ARBA00009904"/>
    </source>
</evidence>
<gene>
    <name evidence="11" type="ORF">OKIOD_LOCUS14252</name>
</gene>
<keyword evidence="3 8" id="KW-0813">Transport</keyword>
<dbReference type="Proteomes" id="UP001158576">
    <property type="component" value="Chromosome 2"/>
</dbReference>
<keyword evidence="8" id="KW-0375">Hydrogen ion transport</keyword>
<keyword evidence="4" id="KW-0812">Transmembrane</keyword>
<reference evidence="11 12" key="1">
    <citation type="submission" date="2021-04" db="EMBL/GenBank/DDBJ databases">
        <authorList>
            <person name="Bliznina A."/>
        </authorList>
    </citation>
    <scope>NUCLEOTIDE SEQUENCE [LARGE SCALE GENOMIC DNA]</scope>
</reference>
<accession>A0ABN7T102</accession>
<evidence type="ECO:0000256" key="6">
    <source>
        <dbReference type="ARBA" id="ARBA00023065"/>
    </source>
</evidence>
<keyword evidence="7" id="KW-0472">Membrane</keyword>
<feature type="compositionally biased region" description="Acidic residues" evidence="10">
    <location>
        <begin position="11"/>
        <end position="21"/>
    </location>
</feature>
<evidence type="ECO:0000313" key="12">
    <source>
        <dbReference type="Proteomes" id="UP001158576"/>
    </source>
</evidence>
<feature type="coiled-coil region" evidence="9">
    <location>
        <begin position="274"/>
        <end position="308"/>
    </location>
</feature>
<dbReference type="PANTHER" id="PTHR11629:SF63">
    <property type="entry name" value="V-TYPE PROTON ATPASE SUBUNIT A"/>
    <property type="match status" value="1"/>
</dbReference>
<evidence type="ECO:0000256" key="1">
    <source>
        <dbReference type="ARBA" id="ARBA00004141"/>
    </source>
</evidence>
<keyword evidence="12" id="KW-1185">Reference proteome</keyword>
<comment type="function">
    <text evidence="8">Essential component of the vacuolar proton pump (V-ATPase), a multimeric enzyme that catalyzes the translocation of protons across the membranes. Required for assembly and activity of the V-ATPase.</text>
</comment>
<dbReference type="InterPro" id="IPR002490">
    <property type="entry name" value="V-ATPase_116kDa_su"/>
</dbReference>